<feature type="transmembrane region" description="Helical" evidence="1">
    <location>
        <begin position="58"/>
        <end position="77"/>
    </location>
</feature>
<evidence type="ECO:0000256" key="1">
    <source>
        <dbReference type="SAM" id="Phobius"/>
    </source>
</evidence>
<dbReference type="RefSeq" id="WP_111627233.1">
    <property type="nucleotide sequence ID" value="NZ_QLMC01000001.1"/>
</dbReference>
<accession>A0A327XBS8</accession>
<sequence length="109" mass="12747">MNRNSEDQPWEDRFRKLKKLDRAQPRPYFYTRLEARLKARIEQSEAAAVLPWWLQKPAYALGTLGLLIAMNVAVALWQNRPAVPETDPGTYEAFVQDYQLNHQNAFVDE</sequence>
<dbReference type="AlphaFoldDB" id="A0A327XBS8"/>
<keyword evidence="1" id="KW-0812">Transmembrane</keyword>
<keyword evidence="3" id="KW-1185">Reference proteome</keyword>
<dbReference type="OrthoDB" id="886712at2"/>
<proteinExistence type="predicted"/>
<gene>
    <name evidence="2" type="ORF">LX87_01214</name>
</gene>
<keyword evidence="1" id="KW-0472">Membrane</keyword>
<reference evidence="2 3" key="1">
    <citation type="submission" date="2018-06" db="EMBL/GenBank/DDBJ databases">
        <title>Genomic Encyclopedia of Archaeal and Bacterial Type Strains, Phase II (KMG-II): from individual species to whole genera.</title>
        <authorList>
            <person name="Goeker M."/>
        </authorList>
    </citation>
    <scope>NUCLEOTIDE SEQUENCE [LARGE SCALE GENOMIC DNA]</scope>
    <source>
        <strain evidence="2 3">DSM 21851</strain>
    </source>
</reference>
<organism evidence="2 3">
    <name type="scientific">Larkinella arboricola</name>
    <dbReference type="NCBI Taxonomy" id="643671"/>
    <lineage>
        <taxon>Bacteria</taxon>
        <taxon>Pseudomonadati</taxon>
        <taxon>Bacteroidota</taxon>
        <taxon>Cytophagia</taxon>
        <taxon>Cytophagales</taxon>
        <taxon>Spirosomataceae</taxon>
        <taxon>Larkinella</taxon>
    </lineage>
</organism>
<name>A0A327XBS8_LARAB</name>
<comment type="caution">
    <text evidence="2">The sequence shown here is derived from an EMBL/GenBank/DDBJ whole genome shotgun (WGS) entry which is preliminary data.</text>
</comment>
<keyword evidence="1" id="KW-1133">Transmembrane helix</keyword>
<dbReference type="EMBL" id="QLMC01000001">
    <property type="protein sequence ID" value="RAK03092.1"/>
    <property type="molecule type" value="Genomic_DNA"/>
</dbReference>
<protein>
    <submittedName>
        <fullName evidence="2">Uncharacterized protein</fullName>
    </submittedName>
</protein>
<evidence type="ECO:0000313" key="2">
    <source>
        <dbReference type="EMBL" id="RAK03092.1"/>
    </source>
</evidence>
<dbReference type="Proteomes" id="UP000248790">
    <property type="component" value="Unassembled WGS sequence"/>
</dbReference>
<evidence type="ECO:0000313" key="3">
    <source>
        <dbReference type="Proteomes" id="UP000248790"/>
    </source>
</evidence>